<evidence type="ECO:0000256" key="1">
    <source>
        <dbReference type="SAM" id="Phobius"/>
    </source>
</evidence>
<comment type="caution">
    <text evidence="2">The sequence shown here is derived from an EMBL/GenBank/DDBJ whole genome shotgun (WGS) entry which is preliminary data.</text>
</comment>
<feature type="transmembrane region" description="Helical" evidence="1">
    <location>
        <begin position="165"/>
        <end position="196"/>
    </location>
</feature>
<evidence type="ECO:0000313" key="2">
    <source>
        <dbReference type="EMBL" id="HIS77071.1"/>
    </source>
</evidence>
<gene>
    <name evidence="2" type="ORF">IAB51_09760</name>
</gene>
<dbReference type="AlphaFoldDB" id="A0A9D1FNF6"/>
<proteinExistence type="predicted"/>
<feature type="transmembrane region" description="Helical" evidence="1">
    <location>
        <begin position="216"/>
        <end position="240"/>
    </location>
</feature>
<dbReference type="EMBL" id="DVJP01000066">
    <property type="protein sequence ID" value="HIS77071.1"/>
    <property type="molecule type" value="Genomic_DNA"/>
</dbReference>
<accession>A0A9D1FNF6</accession>
<organism evidence="2 3">
    <name type="scientific">Candidatus Merdivicinus excrementipullorum</name>
    <dbReference type="NCBI Taxonomy" id="2840867"/>
    <lineage>
        <taxon>Bacteria</taxon>
        <taxon>Bacillati</taxon>
        <taxon>Bacillota</taxon>
        <taxon>Clostridia</taxon>
        <taxon>Eubacteriales</taxon>
        <taxon>Oscillospiraceae</taxon>
        <taxon>Oscillospiraceae incertae sedis</taxon>
        <taxon>Candidatus Merdivicinus</taxon>
    </lineage>
</organism>
<reference evidence="2" key="2">
    <citation type="journal article" date="2021" name="PeerJ">
        <title>Extensive microbial diversity within the chicken gut microbiome revealed by metagenomics and culture.</title>
        <authorList>
            <person name="Gilroy R."/>
            <person name="Ravi A."/>
            <person name="Getino M."/>
            <person name="Pursley I."/>
            <person name="Horton D.L."/>
            <person name="Alikhan N.F."/>
            <person name="Baker D."/>
            <person name="Gharbi K."/>
            <person name="Hall N."/>
            <person name="Watson M."/>
            <person name="Adriaenssens E.M."/>
            <person name="Foster-Nyarko E."/>
            <person name="Jarju S."/>
            <person name="Secka A."/>
            <person name="Antonio M."/>
            <person name="Oren A."/>
            <person name="Chaudhuri R.R."/>
            <person name="La Ragione R."/>
            <person name="Hildebrand F."/>
            <person name="Pallen M.J."/>
        </authorList>
    </citation>
    <scope>NUCLEOTIDE SEQUENCE</scope>
    <source>
        <strain evidence="2">CHK199-13235</strain>
    </source>
</reference>
<keyword evidence="1" id="KW-0812">Transmembrane</keyword>
<keyword evidence="1" id="KW-1133">Transmembrane helix</keyword>
<sequence length="343" mass="37322">MLGKNLRAMAQGLGFLWDANCKFLYGRIGPYPAWVREIPGSQLLLSAAAKPGENAVLPAAEDVRRILPEGPILSIKVTPFRWQVVVKRGKTPETTLLLKRVFDTLGQYFAQNGYRPCCAKCGAEGVMPIYQCGQIIRALCDHCAGETAFLAEKDRKRPSKLGKGMLGALGGTALGLAASILLVILAWFVFLLAFFAVTGGILALLGDSVDLDTAMFLAFMLLMIPGVMSVFLITSVCGFFMMLPASKGYALLGGKYDVRGIAVSVLCVGAFLFAFYFWLLGGLSFAEPDYFSMAVIQFGGLYFDMDGLVASIIFCACYVPGIAIAGFEEMDRQKRREAFRRLL</sequence>
<dbReference type="Proteomes" id="UP000824002">
    <property type="component" value="Unassembled WGS sequence"/>
</dbReference>
<name>A0A9D1FNF6_9FIRM</name>
<feature type="transmembrane region" description="Helical" evidence="1">
    <location>
        <begin position="308"/>
        <end position="327"/>
    </location>
</feature>
<protein>
    <submittedName>
        <fullName evidence="2">Uncharacterized protein</fullName>
    </submittedName>
</protein>
<feature type="transmembrane region" description="Helical" evidence="1">
    <location>
        <begin position="261"/>
        <end position="279"/>
    </location>
</feature>
<evidence type="ECO:0000313" key="3">
    <source>
        <dbReference type="Proteomes" id="UP000824002"/>
    </source>
</evidence>
<reference evidence="2" key="1">
    <citation type="submission" date="2020-10" db="EMBL/GenBank/DDBJ databases">
        <authorList>
            <person name="Gilroy R."/>
        </authorList>
    </citation>
    <scope>NUCLEOTIDE SEQUENCE</scope>
    <source>
        <strain evidence="2">CHK199-13235</strain>
    </source>
</reference>
<keyword evidence="1" id="KW-0472">Membrane</keyword>